<dbReference type="PROSITE" id="PS51257">
    <property type="entry name" value="PROKAR_LIPOPROTEIN"/>
    <property type="match status" value="1"/>
</dbReference>
<accession>A0A846QLP0</accession>
<organism evidence="1 2">
    <name type="scientific">Desulfobaculum xiamenense</name>
    <dbReference type="NCBI Taxonomy" id="995050"/>
    <lineage>
        <taxon>Bacteria</taxon>
        <taxon>Pseudomonadati</taxon>
        <taxon>Thermodesulfobacteriota</taxon>
        <taxon>Desulfovibrionia</taxon>
        <taxon>Desulfovibrionales</taxon>
        <taxon>Desulfovibrionaceae</taxon>
        <taxon>Desulfobaculum</taxon>
    </lineage>
</organism>
<name>A0A846QLP0_9BACT</name>
<reference evidence="1 2" key="1">
    <citation type="submission" date="2020-03" db="EMBL/GenBank/DDBJ databases">
        <title>Genomic Encyclopedia of Type Strains, Phase IV (KMG-IV): sequencing the most valuable type-strain genomes for metagenomic binning, comparative biology and taxonomic classification.</title>
        <authorList>
            <person name="Goeker M."/>
        </authorList>
    </citation>
    <scope>NUCLEOTIDE SEQUENCE [LARGE SCALE GENOMIC DNA]</scope>
    <source>
        <strain evidence="1 2">DSM 24233</strain>
    </source>
</reference>
<evidence type="ECO:0000313" key="2">
    <source>
        <dbReference type="Proteomes" id="UP000580856"/>
    </source>
</evidence>
<sequence length="114" mass="12646">MNRILLIITMAAICATMLLAGCGYREGVTMKDKTAYIQFSGTTKNCVATVDDGVPFALEGSFYTDDQGRRHKRGPVLYEVLPGKHRVRVERDGSLVLDRTLLLGNQMTKEIILP</sequence>
<evidence type="ECO:0008006" key="3">
    <source>
        <dbReference type="Google" id="ProtNLM"/>
    </source>
</evidence>
<comment type="caution">
    <text evidence="1">The sequence shown here is derived from an EMBL/GenBank/DDBJ whole genome shotgun (WGS) entry which is preliminary data.</text>
</comment>
<evidence type="ECO:0000313" key="1">
    <source>
        <dbReference type="EMBL" id="NJB69021.1"/>
    </source>
</evidence>
<dbReference type="RefSeq" id="WP_167942110.1">
    <property type="nucleotide sequence ID" value="NZ_JAATJA010000003.1"/>
</dbReference>
<protein>
    <recommendedName>
        <fullName evidence="3">Lipoprotein</fullName>
    </recommendedName>
</protein>
<dbReference type="Proteomes" id="UP000580856">
    <property type="component" value="Unassembled WGS sequence"/>
</dbReference>
<dbReference type="AlphaFoldDB" id="A0A846QLP0"/>
<gene>
    <name evidence="1" type="ORF">GGQ74_002715</name>
</gene>
<keyword evidence="2" id="KW-1185">Reference proteome</keyword>
<proteinExistence type="predicted"/>
<dbReference type="EMBL" id="JAATJA010000003">
    <property type="protein sequence ID" value="NJB69021.1"/>
    <property type="molecule type" value="Genomic_DNA"/>
</dbReference>